<dbReference type="EMBL" id="CAFBRW010000011">
    <property type="protein sequence ID" value="CAB5110193.1"/>
    <property type="molecule type" value="Genomic_DNA"/>
</dbReference>
<evidence type="ECO:0000313" key="3">
    <source>
        <dbReference type="EMBL" id="CAB5110193.1"/>
    </source>
</evidence>
<reference evidence="3" key="1">
    <citation type="submission" date="2020-05" db="EMBL/GenBank/DDBJ databases">
        <authorList>
            <person name="Chiriac C."/>
            <person name="Salcher M."/>
            <person name="Ghai R."/>
            <person name="Kavagutti S V."/>
        </authorList>
    </citation>
    <scope>NUCLEOTIDE SEQUENCE</scope>
</reference>
<proteinExistence type="predicted"/>
<feature type="region of interest" description="Disordered" evidence="1">
    <location>
        <begin position="1"/>
        <end position="33"/>
    </location>
</feature>
<evidence type="ECO:0000313" key="2">
    <source>
        <dbReference type="EMBL" id="CAB4997667.1"/>
    </source>
</evidence>
<accession>A0A6J7VSY0</accession>
<protein>
    <submittedName>
        <fullName evidence="3">Unannotated protein</fullName>
    </submittedName>
</protein>
<name>A0A6J7VSY0_9ZZZZ</name>
<gene>
    <name evidence="2" type="ORF">UFOPK4035_00595</name>
    <name evidence="3" type="ORF">UFOPK4424_00120</name>
</gene>
<dbReference type="EMBL" id="CAFBOX010000084">
    <property type="protein sequence ID" value="CAB4997667.1"/>
    <property type="molecule type" value="Genomic_DNA"/>
</dbReference>
<evidence type="ECO:0000256" key="1">
    <source>
        <dbReference type="SAM" id="MobiDB-lite"/>
    </source>
</evidence>
<feature type="compositionally biased region" description="Basic residues" evidence="1">
    <location>
        <begin position="1"/>
        <end position="13"/>
    </location>
</feature>
<organism evidence="3">
    <name type="scientific">freshwater metagenome</name>
    <dbReference type="NCBI Taxonomy" id="449393"/>
    <lineage>
        <taxon>unclassified sequences</taxon>
        <taxon>metagenomes</taxon>
        <taxon>ecological metagenomes</taxon>
    </lineage>
</organism>
<dbReference type="AlphaFoldDB" id="A0A6J7VSY0"/>
<sequence>MSPRKNYPKNRRPKSQDREINPSNETIEEHPDGIYRVRKLTGSASNKPYRCPGCDQVIPMATPHIVAWLEYDEDGRRHWHTACWAKKNNRGPNTERTRNAPRY</sequence>